<name>A0ABV8Z0T7_9ACTN</name>
<comment type="caution">
    <text evidence="2">The sequence shown here is derived from an EMBL/GenBank/DDBJ whole genome shotgun (WGS) entry which is preliminary data.</text>
</comment>
<dbReference type="EMBL" id="JBHSFG010000063">
    <property type="protein sequence ID" value="MFC4469750.1"/>
    <property type="molecule type" value="Genomic_DNA"/>
</dbReference>
<feature type="region of interest" description="Disordered" evidence="1">
    <location>
        <begin position="1"/>
        <end position="33"/>
    </location>
</feature>
<keyword evidence="3" id="KW-1185">Reference proteome</keyword>
<feature type="compositionally biased region" description="Basic and acidic residues" evidence="1">
    <location>
        <begin position="15"/>
        <end position="33"/>
    </location>
</feature>
<proteinExistence type="predicted"/>
<organism evidence="2 3">
    <name type="scientific">Streptomyces xiangluensis</name>
    <dbReference type="NCBI Taxonomy" id="2665720"/>
    <lineage>
        <taxon>Bacteria</taxon>
        <taxon>Bacillati</taxon>
        <taxon>Actinomycetota</taxon>
        <taxon>Actinomycetes</taxon>
        <taxon>Kitasatosporales</taxon>
        <taxon>Streptomycetaceae</taxon>
        <taxon>Streptomyces</taxon>
    </lineage>
</organism>
<sequence>MPYTTEDLVASYEPATRRSKENSTENPMEKMEKEDWLEVGRLMRREGCCDAGH</sequence>
<accession>A0ABV8Z0T7</accession>
<evidence type="ECO:0000256" key="1">
    <source>
        <dbReference type="SAM" id="MobiDB-lite"/>
    </source>
</evidence>
<evidence type="ECO:0000313" key="2">
    <source>
        <dbReference type="EMBL" id="MFC4469750.1"/>
    </source>
</evidence>
<gene>
    <name evidence="2" type="ORF">ACFPH6_35505</name>
</gene>
<reference evidence="3" key="1">
    <citation type="journal article" date="2019" name="Int. J. Syst. Evol. Microbiol.">
        <title>The Global Catalogue of Microorganisms (GCM) 10K type strain sequencing project: providing services to taxonomists for standard genome sequencing and annotation.</title>
        <authorList>
            <consortium name="The Broad Institute Genomics Platform"/>
            <consortium name="The Broad Institute Genome Sequencing Center for Infectious Disease"/>
            <person name="Wu L."/>
            <person name="Ma J."/>
        </authorList>
    </citation>
    <scope>NUCLEOTIDE SEQUENCE [LARGE SCALE GENOMIC DNA]</scope>
    <source>
        <strain evidence="3">DT43</strain>
    </source>
</reference>
<dbReference type="RefSeq" id="WP_386349268.1">
    <property type="nucleotide sequence ID" value="NZ_JBHSFG010000063.1"/>
</dbReference>
<dbReference type="Proteomes" id="UP001596012">
    <property type="component" value="Unassembled WGS sequence"/>
</dbReference>
<protein>
    <submittedName>
        <fullName evidence="2">Uncharacterized protein</fullName>
    </submittedName>
</protein>
<evidence type="ECO:0000313" key="3">
    <source>
        <dbReference type="Proteomes" id="UP001596012"/>
    </source>
</evidence>